<dbReference type="PANTHER" id="PTHR15337:SF11">
    <property type="entry name" value="THIOREDOXIN DOMAIN-CONTAINING PROTEIN"/>
    <property type="match status" value="1"/>
</dbReference>
<evidence type="ECO:0000256" key="3">
    <source>
        <dbReference type="SAM" id="SignalP"/>
    </source>
</evidence>
<comment type="caution">
    <text evidence="5">The sequence shown here is derived from an EMBL/GenBank/DDBJ whole genome shotgun (WGS) entry which is preliminary data.</text>
</comment>
<dbReference type="RefSeq" id="WP_202101344.1">
    <property type="nucleotide sequence ID" value="NZ_JAERTY010000001.1"/>
</dbReference>
<accession>A0ABS1QZC4</accession>
<evidence type="ECO:0000313" key="6">
    <source>
        <dbReference type="Proteomes" id="UP000625283"/>
    </source>
</evidence>
<gene>
    <name evidence="5" type="ORF">JKG61_02165</name>
</gene>
<dbReference type="InterPro" id="IPR036249">
    <property type="entry name" value="Thioredoxin-like_sf"/>
</dbReference>
<feature type="domain" description="Thioredoxin" evidence="4">
    <location>
        <begin position="7"/>
        <end position="136"/>
    </location>
</feature>
<dbReference type="EMBL" id="JAERTY010000001">
    <property type="protein sequence ID" value="MBL1407550.1"/>
    <property type="molecule type" value="Genomic_DNA"/>
</dbReference>
<dbReference type="PROSITE" id="PS00194">
    <property type="entry name" value="THIOREDOXIN_1"/>
    <property type="match status" value="1"/>
</dbReference>
<feature type="signal peptide" evidence="3">
    <location>
        <begin position="1"/>
        <end position="21"/>
    </location>
</feature>
<proteinExistence type="predicted"/>
<dbReference type="PROSITE" id="PS51352">
    <property type="entry name" value="THIOREDOXIN_2"/>
    <property type="match status" value="1"/>
</dbReference>
<dbReference type="CDD" id="cd02947">
    <property type="entry name" value="TRX_family"/>
    <property type="match status" value="1"/>
</dbReference>
<dbReference type="Pfam" id="PF00085">
    <property type="entry name" value="Thioredoxin"/>
    <property type="match status" value="1"/>
</dbReference>
<dbReference type="InterPro" id="IPR051099">
    <property type="entry name" value="AGR/TXD"/>
</dbReference>
<dbReference type="Proteomes" id="UP000625283">
    <property type="component" value="Unassembled WGS sequence"/>
</dbReference>
<evidence type="ECO:0000259" key="4">
    <source>
        <dbReference type="PROSITE" id="PS51352"/>
    </source>
</evidence>
<dbReference type="InterPro" id="IPR013766">
    <property type="entry name" value="Thioredoxin_domain"/>
</dbReference>
<keyword evidence="2" id="KW-0676">Redox-active center</keyword>
<keyword evidence="1 3" id="KW-0732">Signal</keyword>
<name>A0ABS1QZC4_9SPHI</name>
<keyword evidence="6" id="KW-1185">Reference proteome</keyword>
<sequence length="407" mass="46819">MKRLTTILAGTFILAISFAKAQGIHFEDNFNIALEKAKRENKMIFVDFYTSWCGPCKAMSADVFPQKEAGDFFNSQFVNVKVQCDDKGEGVELGKKYNIMAYPTLMFLDQRGNLVHSTAGGQSVKGLIKLAKIAADPTKNQLAMINKWNSGNREPEFLINYFQNLTRSYQKEKATADFEKYFDELSAKEKTSRNTIELMKIVQVAPFTVPFTYLEEHKNEYYKNNIAPLEIDSLIASQYLGYLKSIHSTASTQQDRDAFDQKMAQFKAKNYPYYEEYASFYHIFDAKDATGAYDIRLYIERGTEFLNQYGKNNDAYTISLTSLLGNLTGRKNQSPEGIKWMEDLLSRTNNSRYLQTYFYITWRNHQWDKALEIAEDIKRHAISNNASTSDVDTQIQMIKDLKIKYGG</sequence>
<dbReference type="InterPro" id="IPR017937">
    <property type="entry name" value="Thioredoxin_CS"/>
</dbReference>
<dbReference type="SUPFAM" id="SSF52833">
    <property type="entry name" value="Thioredoxin-like"/>
    <property type="match status" value="1"/>
</dbReference>
<dbReference type="PANTHER" id="PTHR15337">
    <property type="entry name" value="ANTERIOR GRADIENT PROTEIN-RELATED"/>
    <property type="match status" value="1"/>
</dbReference>
<dbReference type="Gene3D" id="3.40.30.10">
    <property type="entry name" value="Glutaredoxin"/>
    <property type="match status" value="1"/>
</dbReference>
<reference evidence="5 6" key="1">
    <citation type="submission" date="2021-01" db="EMBL/GenBank/DDBJ databases">
        <title>C459-1 draft genome sequence.</title>
        <authorList>
            <person name="Zhang X.-F."/>
        </authorList>
    </citation>
    <scope>NUCLEOTIDE SEQUENCE [LARGE SCALE GENOMIC DNA]</scope>
    <source>
        <strain evidence="6">C459-1</strain>
    </source>
</reference>
<feature type="chain" id="PRO_5046034100" evidence="3">
    <location>
        <begin position="22"/>
        <end position="407"/>
    </location>
</feature>
<evidence type="ECO:0000313" key="5">
    <source>
        <dbReference type="EMBL" id="MBL1407550.1"/>
    </source>
</evidence>
<protein>
    <submittedName>
        <fullName evidence="5">Thioredoxin family protein</fullName>
    </submittedName>
</protein>
<evidence type="ECO:0000256" key="2">
    <source>
        <dbReference type="ARBA" id="ARBA00023284"/>
    </source>
</evidence>
<evidence type="ECO:0000256" key="1">
    <source>
        <dbReference type="ARBA" id="ARBA00022729"/>
    </source>
</evidence>
<organism evidence="5 6">
    <name type="scientific">Sphingobacterium faecale</name>
    <dbReference type="NCBI Taxonomy" id="2803775"/>
    <lineage>
        <taxon>Bacteria</taxon>
        <taxon>Pseudomonadati</taxon>
        <taxon>Bacteroidota</taxon>
        <taxon>Sphingobacteriia</taxon>
        <taxon>Sphingobacteriales</taxon>
        <taxon>Sphingobacteriaceae</taxon>
        <taxon>Sphingobacterium</taxon>
    </lineage>
</organism>